<keyword evidence="2" id="KW-1185">Reference proteome</keyword>
<dbReference type="EMBL" id="AKHW03006853">
    <property type="protein sequence ID" value="KYO17861.1"/>
    <property type="molecule type" value="Genomic_DNA"/>
</dbReference>
<organism evidence="1 2">
    <name type="scientific">Alligator mississippiensis</name>
    <name type="common">American alligator</name>
    <dbReference type="NCBI Taxonomy" id="8496"/>
    <lineage>
        <taxon>Eukaryota</taxon>
        <taxon>Metazoa</taxon>
        <taxon>Chordata</taxon>
        <taxon>Craniata</taxon>
        <taxon>Vertebrata</taxon>
        <taxon>Euteleostomi</taxon>
        <taxon>Archelosauria</taxon>
        <taxon>Archosauria</taxon>
        <taxon>Crocodylia</taxon>
        <taxon>Alligatoridae</taxon>
        <taxon>Alligatorinae</taxon>
        <taxon>Alligator</taxon>
    </lineage>
</organism>
<reference evidence="1 2" key="1">
    <citation type="journal article" date="2012" name="Genome Biol.">
        <title>Sequencing three crocodilian genomes to illuminate the evolution of archosaurs and amniotes.</title>
        <authorList>
            <person name="St John J.A."/>
            <person name="Braun E.L."/>
            <person name="Isberg S.R."/>
            <person name="Miles L.G."/>
            <person name="Chong A.Y."/>
            <person name="Gongora J."/>
            <person name="Dalzell P."/>
            <person name="Moran C."/>
            <person name="Bed'hom B."/>
            <person name="Abzhanov A."/>
            <person name="Burgess S.C."/>
            <person name="Cooksey A.M."/>
            <person name="Castoe T.A."/>
            <person name="Crawford N.G."/>
            <person name="Densmore L.D."/>
            <person name="Drew J.C."/>
            <person name="Edwards S.V."/>
            <person name="Faircloth B.C."/>
            <person name="Fujita M.K."/>
            <person name="Greenwold M.J."/>
            <person name="Hoffmann F.G."/>
            <person name="Howard J.M."/>
            <person name="Iguchi T."/>
            <person name="Janes D.E."/>
            <person name="Khan S.Y."/>
            <person name="Kohno S."/>
            <person name="de Koning A.J."/>
            <person name="Lance S.L."/>
            <person name="McCarthy F.M."/>
            <person name="McCormack J.E."/>
            <person name="Merchant M.E."/>
            <person name="Peterson D.G."/>
            <person name="Pollock D.D."/>
            <person name="Pourmand N."/>
            <person name="Raney B.J."/>
            <person name="Roessler K.A."/>
            <person name="Sanford J.R."/>
            <person name="Sawyer R.H."/>
            <person name="Schmidt C.J."/>
            <person name="Triplett E.W."/>
            <person name="Tuberville T.D."/>
            <person name="Venegas-Anaya M."/>
            <person name="Howard J.T."/>
            <person name="Jarvis E.D."/>
            <person name="Guillette L.J.Jr."/>
            <person name="Glenn T.C."/>
            <person name="Green R.E."/>
            <person name="Ray D.A."/>
        </authorList>
    </citation>
    <scope>NUCLEOTIDE SEQUENCE [LARGE SCALE GENOMIC DNA]</scope>
    <source>
        <strain evidence="1">KSC_2009_1</strain>
    </source>
</reference>
<comment type="caution">
    <text evidence="1">The sequence shown here is derived from an EMBL/GenBank/DDBJ whole genome shotgun (WGS) entry which is preliminary data.</text>
</comment>
<name>A0A151M019_ALLMI</name>
<proteinExistence type="predicted"/>
<sequence length="156" mass="17529">MTMSSCLLVYEEYSGSSTSIRRSILGSTRSLESLYTDDVYSGKATNTEKIYSPIGSLLDFIGCSAASPTFDELKFQLPVIIWHSIYLHCSVQRGQINSRQEPPPWPIRQDPAREGAPCHHGETAKEKDCLELGAELRGEGYTDNIHITESFTRFYQ</sequence>
<dbReference type="AlphaFoldDB" id="A0A151M019"/>
<evidence type="ECO:0000313" key="2">
    <source>
        <dbReference type="Proteomes" id="UP000050525"/>
    </source>
</evidence>
<protein>
    <submittedName>
        <fullName evidence="1">Uncharacterized protein</fullName>
    </submittedName>
</protein>
<dbReference type="Proteomes" id="UP000050525">
    <property type="component" value="Unassembled WGS sequence"/>
</dbReference>
<gene>
    <name evidence="1" type="ORF">Y1Q_0011520</name>
</gene>
<accession>A0A151M019</accession>
<evidence type="ECO:0000313" key="1">
    <source>
        <dbReference type="EMBL" id="KYO17861.1"/>
    </source>
</evidence>